<dbReference type="CDD" id="cd00907">
    <property type="entry name" value="Bacterioferritin"/>
    <property type="match status" value="1"/>
</dbReference>
<dbReference type="GO" id="GO:0004322">
    <property type="term" value="F:ferroxidase activity"/>
    <property type="evidence" value="ECO:0007669"/>
    <property type="project" value="UniProtKB-EC"/>
</dbReference>
<evidence type="ECO:0000256" key="5">
    <source>
        <dbReference type="ARBA" id="ARBA00022723"/>
    </source>
</evidence>
<comment type="cofactor">
    <cofactor evidence="1">
        <name>heme b</name>
        <dbReference type="ChEBI" id="CHEBI:60344"/>
    </cofactor>
</comment>
<evidence type="ECO:0000256" key="3">
    <source>
        <dbReference type="ARBA" id="ARBA00022434"/>
    </source>
</evidence>
<feature type="binding site" evidence="10">
    <location>
        <position position="129"/>
    </location>
    <ligand>
        <name>Fe cation</name>
        <dbReference type="ChEBI" id="CHEBI:24875"/>
        <label>1</label>
    </ligand>
</feature>
<comment type="function">
    <text evidence="9">Iron-storage protein, whose ferroxidase center binds Fe(2+), oxidizes it using dioxygen to Fe(3+), and participates in the subsequent Fe(3+) oxide mineral core formation within the central cavity of the BFR protein shell.</text>
</comment>
<feature type="binding site" evidence="10">
    <location>
        <position position="96"/>
    </location>
    <ligand>
        <name>Fe cation</name>
        <dbReference type="ChEBI" id="CHEBI:24875"/>
        <label>2</label>
    </ligand>
</feature>
<feature type="binding site" description="axial binding residue" evidence="10">
    <location>
        <position position="54"/>
    </location>
    <ligand>
        <name>heme b</name>
        <dbReference type="ChEBI" id="CHEBI:60344"/>
        <note>ligand shared between dimeric partners</note>
    </ligand>
    <ligandPart>
        <name>Fe</name>
        <dbReference type="ChEBI" id="CHEBI:18248"/>
    </ligandPart>
</feature>
<gene>
    <name evidence="12" type="ORF">FF36_01346</name>
</gene>
<feature type="binding site" evidence="10">
    <location>
        <position position="56"/>
    </location>
    <ligand>
        <name>Fe cation</name>
        <dbReference type="ChEBI" id="CHEBI:24875"/>
        <label>1</label>
    </ligand>
</feature>
<dbReference type="Proteomes" id="UP000032545">
    <property type="component" value="Unassembled WGS sequence"/>
</dbReference>
<evidence type="ECO:0000313" key="13">
    <source>
        <dbReference type="Proteomes" id="UP000032545"/>
    </source>
</evidence>
<evidence type="ECO:0000256" key="8">
    <source>
        <dbReference type="ARBA" id="ARBA00047990"/>
    </source>
</evidence>
<dbReference type="PANTHER" id="PTHR30295">
    <property type="entry name" value="BACTERIOFERRITIN"/>
    <property type="match status" value="1"/>
</dbReference>
<keyword evidence="3 9" id="KW-0409">Iron storage</keyword>
<feature type="binding site" evidence="10">
    <location>
        <position position="53"/>
    </location>
    <ligand>
        <name>Fe cation</name>
        <dbReference type="ChEBI" id="CHEBI:24875"/>
        <label>1</label>
    </ligand>
</feature>
<comment type="subunit">
    <text evidence="2">Homooligomer of 24 subunits, arranged as 12 dimers, that are packed together to form an approximately spherical molecule with a central cavity, in which large amounts of iron can be deposited.</text>
</comment>
<dbReference type="InterPro" id="IPR012347">
    <property type="entry name" value="Ferritin-like"/>
</dbReference>
<dbReference type="PRINTS" id="PR00601">
    <property type="entry name" value="BACFERRITIN"/>
</dbReference>
<evidence type="ECO:0000256" key="10">
    <source>
        <dbReference type="PIRSR" id="PIRSR002560-1"/>
    </source>
</evidence>
<comment type="similarity">
    <text evidence="9">Belongs to the bacterioferritin family.</text>
</comment>
<evidence type="ECO:0000256" key="4">
    <source>
        <dbReference type="ARBA" id="ARBA00022617"/>
    </source>
</evidence>
<dbReference type="FunFam" id="1.20.1260.10:FF:000005">
    <property type="entry name" value="Bacterioferritin"/>
    <property type="match status" value="1"/>
</dbReference>
<keyword evidence="5 9" id="KW-0479">Metal-binding</keyword>
<dbReference type="GO" id="GO:0006879">
    <property type="term" value="P:intracellular iron ion homeostasis"/>
    <property type="evidence" value="ECO:0007669"/>
    <property type="project" value="UniProtKB-KW"/>
</dbReference>
<accession>A0A0D8BJH2</accession>
<dbReference type="OrthoDB" id="9800505at2"/>
<dbReference type="PATRIC" id="fig|1502723.3.peg.5579"/>
<name>A0A0D8BJH2_9ACTN</name>
<dbReference type="PROSITE" id="PS50905">
    <property type="entry name" value="FERRITIN_LIKE"/>
    <property type="match status" value="1"/>
</dbReference>
<reference evidence="12 13" key="2">
    <citation type="journal article" date="2016" name="Genome Announc.">
        <title>Permanent Draft Genome Sequences for Two Variants of Frankia sp. Strain CpI1, the First Frankia Strain Isolated from Root Nodules of Comptonia peregrina.</title>
        <authorList>
            <person name="Oshone R."/>
            <person name="Hurst S.G.IV."/>
            <person name="Abebe-Akele F."/>
            <person name="Simpson S."/>
            <person name="Morris K."/>
            <person name="Thomas W.K."/>
            <person name="Tisa L.S."/>
        </authorList>
    </citation>
    <scope>NUCLEOTIDE SEQUENCE [LARGE SCALE GENOMIC DNA]</scope>
    <source>
        <strain evidence="13">CpI1-S</strain>
    </source>
</reference>
<feature type="binding site" evidence="10">
    <location>
        <position position="132"/>
    </location>
    <ligand>
        <name>Fe cation</name>
        <dbReference type="ChEBI" id="CHEBI:24875"/>
        <label>2</label>
    </ligand>
</feature>
<organism evidence="12 13">
    <name type="scientific">Frankia torreyi</name>
    <dbReference type="NCBI Taxonomy" id="1856"/>
    <lineage>
        <taxon>Bacteria</taxon>
        <taxon>Bacillati</taxon>
        <taxon>Actinomycetota</taxon>
        <taxon>Actinomycetes</taxon>
        <taxon>Frankiales</taxon>
        <taxon>Frankiaceae</taxon>
        <taxon>Frankia</taxon>
    </lineage>
</organism>
<dbReference type="EC" id="1.16.3.1" evidence="9"/>
<dbReference type="PIRSF" id="PIRSF002560">
    <property type="entry name" value="Bacterioferritin"/>
    <property type="match status" value="1"/>
</dbReference>
<feature type="binding site" evidence="10">
    <location>
        <position position="52"/>
    </location>
    <ligand>
        <name>Fe cation</name>
        <dbReference type="ChEBI" id="CHEBI:24875"/>
        <label>3</label>
    </ligand>
</feature>
<evidence type="ECO:0000256" key="2">
    <source>
        <dbReference type="ARBA" id="ARBA00011637"/>
    </source>
</evidence>
<feature type="binding site" evidence="10">
    <location>
        <position position="48"/>
    </location>
    <ligand>
        <name>Fe cation</name>
        <dbReference type="ChEBI" id="CHEBI:24875"/>
        <label>3</label>
    </ligand>
</feature>
<feature type="domain" description="Ferritin-like diiron" evidence="11">
    <location>
        <begin position="3"/>
        <end position="147"/>
    </location>
</feature>
<dbReference type="GO" id="GO:0008199">
    <property type="term" value="F:ferric iron binding"/>
    <property type="evidence" value="ECO:0007669"/>
    <property type="project" value="InterPro"/>
</dbReference>
<feature type="binding site" evidence="10">
    <location>
        <position position="53"/>
    </location>
    <ligand>
        <name>Fe cation</name>
        <dbReference type="ChEBI" id="CHEBI:24875"/>
        <label>2</label>
    </ligand>
</feature>
<keyword evidence="13" id="KW-1185">Reference proteome</keyword>
<comment type="catalytic activity">
    <reaction evidence="8 9">
        <text>4 Fe(2+) + O2 + 4 H(+) = 4 Fe(3+) + 2 H2O</text>
        <dbReference type="Rhea" id="RHEA:11148"/>
        <dbReference type="ChEBI" id="CHEBI:15377"/>
        <dbReference type="ChEBI" id="CHEBI:15378"/>
        <dbReference type="ChEBI" id="CHEBI:15379"/>
        <dbReference type="ChEBI" id="CHEBI:29033"/>
        <dbReference type="ChEBI" id="CHEBI:29034"/>
        <dbReference type="EC" id="1.16.3.1"/>
    </reaction>
</comment>
<sequence length="160" mass="18424">MATRGDTEIIELLNSVLTNELTTINQYFLHSRMQRNWGYRRIAEHYYHESIDEMKHADQLIERVLYLGGLPNLQRLHTLRIGETVPEQLEIDRSGEFEAVDVLRGGIALSRERGDIGSAVLLEQILVSEEEHIDWLDAQLELISQLGAANYLSQQIHEDD</sequence>
<dbReference type="InterPro" id="IPR009040">
    <property type="entry name" value="Ferritin-like_diiron"/>
</dbReference>
<dbReference type="NCBIfam" id="TIGR00754">
    <property type="entry name" value="bfr"/>
    <property type="match status" value="1"/>
</dbReference>
<dbReference type="InterPro" id="IPR009078">
    <property type="entry name" value="Ferritin-like_SF"/>
</dbReference>
<dbReference type="SUPFAM" id="SSF47240">
    <property type="entry name" value="Ferritin-like"/>
    <property type="match status" value="1"/>
</dbReference>
<dbReference type="GO" id="GO:0005829">
    <property type="term" value="C:cytosol"/>
    <property type="evidence" value="ECO:0007669"/>
    <property type="project" value="TreeGrafter"/>
</dbReference>
<dbReference type="AlphaFoldDB" id="A0A0D8BJH2"/>
<comment type="catalytic activity">
    <reaction evidence="7">
        <text>Fe(2+)(in) = Fe(2+)(out)</text>
        <dbReference type="Rhea" id="RHEA:28486"/>
        <dbReference type="ChEBI" id="CHEBI:29033"/>
    </reaction>
</comment>
<keyword evidence="6 9" id="KW-0408">Iron</keyword>
<reference evidence="13" key="1">
    <citation type="submission" date="2015-02" db="EMBL/GenBank/DDBJ databases">
        <title>Draft Genome of Frankia sp. CpI1-S.</title>
        <authorList>
            <person name="Oshone R.T."/>
            <person name="Ngom M."/>
            <person name="Ghodhbane-Gtari F."/>
            <person name="Gtari M."/>
            <person name="Morris K."/>
            <person name="Thomas K."/>
            <person name="Sen A."/>
            <person name="Tisa L.S."/>
        </authorList>
    </citation>
    <scope>NUCLEOTIDE SEQUENCE [LARGE SCALE GENOMIC DNA]</scope>
    <source>
        <strain evidence="13">CpI1-S</strain>
    </source>
</reference>
<keyword evidence="4" id="KW-0349">Heme</keyword>
<dbReference type="EMBL" id="JYFN01000007">
    <property type="protein sequence ID" value="KJE24271.1"/>
    <property type="molecule type" value="Genomic_DNA"/>
</dbReference>
<protein>
    <recommendedName>
        <fullName evidence="9">Bacterioferritin</fullName>
        <ecNumber evidence="9">1.16.3.1</ecNumber>
    </recommendedName>
</protein>
<dbReference type="InterPro" id="IPR008331">
    <property type="entry name" value="Ferritin_DPS_dom"/>
</dbReference>
<dbReference type="GO" id="GO:0006826">
    <property type="term" value="P:iron ion transport"/>
    <property type="evidence" value="ECO:0007669"/>
    <property type="project" value="InterPro"/>
</dbReference>
<dbReference type="Gene3D" id="1.20.1260.10">
    <property type="match status" value="1"/>
</dbReference>
<proteinExistence type="inferred from homology"/>
<comment type="caution">
    <text evidence="12">The sequence shown here is derived from an EMBL/GenBank/DDBJ whole genome shotgun (WGS) entry which is preliminary data.</text>
</comment>
<dbReference type="PANTHER" id="PTHR30295:SF0">
    <property type="entry name" value="BACTERIOFERRITIN"/>
    <property type="match status" value="1"/>
</dbReference>
<feature type="binding site" evidence="10">
    <location>
        <position position="129"/>
    </location>
    <ligand>
        <name>Fe cation</name>
        <dbReference type="ChEBI" id="CHEBI:24875"/>
        <label>2</label>
    </ligand>
</feature>
<evidence type="ECO:0000256" key="6">
    <source>
        <dbReference type="ARBA" id="ARBA00023004"/>
    </source>
</evidence>
<dbReference type="GO" id="GO:0020037">
    <property type="term" value="F:heme binding"/>
    <property type="evidence" value="ECO:0007669"/>
    <property type="project" value="TreeGrafter"/>
</dbReference>
<dbReference type="RefSeq" id="WP_009737569.1">
    <property type="nucleotide sequence ID" value="NZ_JYFN01000007.1"/>
</dbReference>
<evidence type="ECO:0000313" key="12">
    <source>
        <dbReference type="EMBL" id="KJE24271.1"/>
    </source>
</evidence>
<evidence type="ECO:0000259" key="11">
    <source>
        <dbReference type="PROSITE" id="PS50905"/>
    </source>
</evidence>
<dbReference type="InterPro" id="IPR002024">
    <property type="entry name" value="Bacterioferritin"/>
</dbReference>
<dbReference type="Pfam" id="PF00210">
    <property type="entry name" value="Ferritin"/>
    <property type="match status" value="1"/>
</dbReference>
<evidence type="ECO:0000256" key="1">
    <source>
        <dbReference type="ARBA" id="ARBA00001970"/>
    </source>
</evidence>
<evidence type="ECO:0000256" key="7">
    <source>
        <dbReference type="ARBA" id="ARBA00036243"/>
    </source>
</evidence>
<feature type="binding site" evidence="10">
    <location>
        <position position="20"/>
    </location>
    <ligand>
        <name>Fe cation</name>
        <dbReference type="ChEBI" id="CHEBI:24875"/>
        <label>1</label>
    </ligand>
</feature>
<evidence type="ECO:0000256" key="9">
    <source>
        <dbReference type="PIRNR" id="PIRNR002560"/>
    </source>
</evidence>